<protein>
    <submittedName>
        <fullName evidence="2">Uncharacterized protein</fullName>
    </submittedName>
</protein>
<accession>A0A392R2Y6</accession>
<organism evidence="2 3">
    <name type="scientific">Trifolium medium</name>
    <dbReference type="NCBI Taxonomy" id="97028"/>
    <lineage>
        <taxon>Eukaryota</taxon>
        <taxon>Viridiplantae</taxon>
        <taxon>Streptophyta</taxon>
        <taxon>Embryophyta</taxon>
        <taxon>Tracheophyta</taxon>
        <taxon>Spermatophyta</taxon>
        <taxon>Magnoliopsida</taxon>
        <taxon>eudicotyledons</taxon>
        <taxon>Gunneridae</taxon>
        <taxon>Pentapetalae</taxon>
        <taxon>rosids</taxon>
        <taxon>fabids</taxon>
        <taxon>Fabales</taxon>
        <taxon>Fabaceae</taxon>
        <taxon>Papilionoideae</taxon>
        <taxon>50 kb inversion clade</taxon>
        <taxon>NPAAA clade</taxon>
        <taxon>Hologalegina</taxon>
        <taxon>IRL clade</taxon>
        <taxon>Trifolieae</taxon>
        <taxon>Trifolium</taxon>
    </lineage>
</organism>
<proteinExistence type="predicted"/>
<feature type="region of interest" description="Disordered" evidence="1">
    <location>
        <begin position="109"/>
        <end position="129"/>
    </location>
</feature>
<evidence type="ECO:0000313" key="2">
    <source>
        <dbReference type="EMBL" id="MCI30452.1"/>
    </source>
</evidence>
<name>A0A392R2Y6_9FABA</name>
<sequence length="129" mass="15405">MGTLSILPELGEENRLKVLTQTRWQEKLRIKMKNMRWTRKQRRENKGTSQTEFTDTAQMKKRIRLKYQKRTVRRFLEHCELAAINRRRLEWCSYCIDGDYENCEGAVGEAQEEDDKRTYPTQYGGHASS</sequence>
<keyword evidence="3" id="KW-1185">Reference proteome</keyword>
<dbReference type="EMBL" id="LXQA010179739">
    <property type="protein sequence ID" value="MCI30452.1"/>
    <property type="molecule type" value="Genomic_DNA"/>
</dbReference>
<evidence type="ECO:0000313" key="3">
    <source>
        <dbReference type="Proteomes" id="UP000265520"/>
    </source>
</evidence>
<comment type="caution">
    <text evidence="2">The sequence shown here is derived from an EMBL/GenBank/DDBJ whole genome shotgun (WGS) entry which is preliminary data.</text>
</comment>
<evidence type="ECO:0000256" key="1">
    <source>
        <dbReference type="SAM" id="MobiDB-lite"/>
    </source>
</evidence>
<reference evidence="2 3" key="1">
    <citation type="journal article" date="2018" name="Front. Plant Sci.">
        <title>Red Clover (Trifolium pratense) and Zigzag Clover (T. medium) - A Picture of Genomic Similarities and Differences.</title>
        <authorList>
            <person name="Dluhosova J."/>
            <person name="Istvanek J."/>
            <person name="Nedelnik J."/>
            <person name="Repkova J."/>
        </authorList>
    </citation>
    <scope>NUCLEOTIDE SEQUENCE [LARGE SCALE GENOMIC DNA]</scope>
    <source>
        <strain evidence="3">cv. 10/8</strain>
        <tissue evidence="2">Leaf</tissue>
    </source>
</reference>
<dbReference type="AlphaFoldDB" id="A0A392R2Y6"/>
<dbReference type="Proteomes" id="UP000265520">
    <property type="component" value="Unassembled WGS sequence"/>
</dbReference>